<feature type="transmembrane region" description="Helical" evidence="5">
    <location>
        <begin position="77"/>
        <end position="98"/>
    </location>
</feature>
<proteinExistence type="predicted"/>
<feature type="transmembrane region" description="Helical" evidence="5">
    <location>
        <begin position="155"/>
        <end position="176"/>
    </location>
</feature>
<evidence type="ECO:0000256" key="4">
    <source>
        <dbReference type="ARBA" id="ARBA00023136"/>
    </source>
</evidence>
<evidence type="ECO:0000313" key="7">
    <source>
        <dbReference type="EMBL" id="MBM6399027.1"/>
    </source>
</evidence>
<feature type="transmembrane region" description="Helical" evidence="5">
    <location>
        <begin position="119"/>
        <end position="143"/>
    </location>
</feature>
<sequence>MTTAPSTDVTSRPLPRRTLVNPTILRIEMRRLVRNRRILVFTFVFPAVMLVFIGSQITGSDDSMGPHAVANVGAYVMASMAVYGAVMATTSAGASVSIERAAGWSRQLRLTPARPLSHVVVKMLVAVVLGATATLVTFVVGAATGTAHVTAIAPWWQMALVIVLGSLVFAAFGLFMGYLLPSENAMQFLGPMLAILSIFGGLFSGPLPTDSLYGQIAQWTPIYGLSQLAHWPLTLTTTGAHDAFRMAWVLNLVVWGLVFVAGAVWRFRRDTERV</sequence>
<feature type="transmembrane region" description="Helical" evidence="5">
    <location>
        <begin position="188"/>
        <end position="207"/>
    </location>
</feature>
<feature type="domain" description="ABC-2 type transporter transmembrane" evidence="6">
    <location>
        <begin position="24"/>
        <end position="203"/>
    </location>
</feature>
<dbReference type="EMBL" id="JAFDVD010000003">
    <property type="protein sequence ID" value="MBM6399027.1"/>
    <property type="molecule type" value="Genomic_DNA"/>
</dbReference>
<dbReference type="InterPro" id="IPR051328">
    <property type="entry name" value="T7SS_ABC-Transporter"/>
</dbReference>
<reference evidence="7" key="1">
    <citation type="submission" date="2021-02" db="EMBL/GenBank/DDBJ databases">
        <title>Phycicoccus sp. MQZ13P-5T, whole genome shotgun sequence.</title>
        <authorList>
            <person name="Tuo L."/>
        </authorList>
    </citation>
    <scope>NUCLEOTIDE SEQUENCE</scope>
    <source>
        <strain evidence="7">MQZ13P-5</strain>
    </source>
</reference>
<keyword evidence="8" id="KW-1185">Reference proteome</keyword>
<dbReference type="Pfam" id="PF01061">
    <property type="entry name" value="ABC2_membrane"/>
    <property type="match status" value="1"/>
</dbReference>
<evidence type="ECO:0000313" key="8">
    <source>
        <dbReference type="Proteomes" id="UP001430172"/>
    </source>
</evidence>
<dbReference type="Proteomes" id="UP001430172">
    <property type="component" value="Unassembled WGS sequence"/>
</dbReference>
<keyword evidence="3 5" id="KW-1133">Transmembrane helix</keyword>
<dbReference type="InterPro" id="IPR013525">
    <property type="entry name" value="ABC2_TM"/>
</dbReference>
<keyword evidence="2 5" id="KW-0812">Transmembrane</keyword>
<accession>A0ABS2CGM4</accession>
<keyword evidence="4 5" id="KW-0472">Membrane</keyword>
<evidence type="ECO:0000256" key="5">
    <source>
        <dbReference type="SAM" id="Phobius"/>
    </source>
</evidence>
<feature type="transmembrane region" description="Helical" evidence="5">
    <location>
        <begin position="38"/>
        <end position="57"/>
    </location>
</feature>
<dbReference type="PANTHER" id="PTHR43077">
    <property type="entry name" value="TRANSPORT PERMEASE YVFS-RELATED"/>
    <property type="match status" value="1"/>
</dbReference>
<evidence type="ECO:0000256" key="3">
    <source>
        <dbReference type="ARBA" id="ARBA00022989"/>
    </source>
</evidence>
<name>A0ABS2CGM4_9MICO</name>
<gene>
    <name evidence="7" type="ORF">JQN70_01340</name>
</gene>
<comment type="subcellular location">
    <subcellularLocation>
        <location evidence="1">Membrane</location>
        <topology evidence="1">Multi-pass membrane protein</topology>
    </subcellularLocation>
</comment>
<dbReference type="PANTHER" id="PTHR43077:SF11">
    <property type="entry name" value="TRANSPORT PERMEASE YVFS-RELATED"/>
    <property type="match status" value="1"/>
</dbReference>
<dbReference type="RefSeq" id="WP_204129515.1">
    <property type="nucleotide sequence ID" value="NZ_JAFDVD010000003.1"/>
</dbReference>
<organism evidence="7 8">
    <name type="scientific">Phycicoccus sonneratiae</name>
    <dbReference type="NCBI Taxonomy" id="2807628"/>
    <lineage>
        <taxon>Bacteria</taxon>
        <taxon>Bacillati</taxon>
        <taxon>Actinomycetota</taxon>
        <taxon>Actinomycetes</taxon>
        <taxon>Micrococcales</taxon>
        <taxon>Intrasporangiaceae</taxon>
        <taxon>Phycicoccus</taxon>
    </lineage>
</organism>
<evidence type="ECO:0000256" key="1">
    <source>
        <dbReference type="ARBA" id="ARBA00004141"/>
    </source>
</evidence>
<comment type="caution">
    <text evidence="7">The sequence shown here is derived from an EMBL/GenBank/DDBJ whole genome shotgun (WGS) entry which is preliminary data.</text>
</comment>
<evidence type="ECO:0000259" key="6">
    <source>
        <dbReference type="Pfam" id="PF01061"/>
    </source>
</evidence>
<evidence type="ECO:0000256" key="2">
    <source>
        <dbReference type="ARBA" id="ARBA00022692"/>
    </source>
</evidence>
<feature type="transmembrane region" description="Helical" evidence="5">
    <location>
        <begin position="246"/>
        <end position="265"/>
    </location>
</feature>
<protein>
    <submittedName>
        <fullName evidence="7">ABC transporter permease subunit</fullName>
    </submittedName>
</protein>